<feature type="domain" description="EAL" evidence="2">
    <location>
        <begin position="670"/>
        <end position="923"/>
    </location>
</feature>
<evidence type="ECO:0000259" key="3">
    <source>
        <dbReference type="PROSITE" id="PS50887"/>
    </source>
</evidence>
<dbReference type="Gene3D" id="3.30.70.270">
    <property type="match status" value="1"/>
</dbReference>
<dbReference type="InterPro" id="IPR029787">
    <property type="entry name" value="Nucleotide_cyclase"/>
</dbReference>
<sequence>MLFGAISAYYFQYELQMQFEAKRHEVRLNNTHQFNSLMALSVERIRQLTIALPSFVEIQDASLPYNTSKVYRRFEKFWSNFQLDMGVEEATLYSISGDMTATWGGQQNNTIMHSQARKKEWNKAFKSESATGLIDCSQICRIYAYAPVLKEKKVVGVFSIAASLADAVLNFNEISHADVLVIFTDTIAVSSDKTIWGKSIAAASHPQNIIPLVQRASLSYTLSDTSTQPIRYVESNQTYEISRVKLEPNFTAEGMDVLVVDNVTSELNVVKKNTERMMTIIGIGVLLLLSLLYLLLSLPLKRLRNIAQSIPLLGQGAFEQLRQEINLKAKVTFDELDVLDQSAVALSYKLESLEHEVAEQNLSLRELVTEVTREKEFASSLLSQAEAIIATTNAEGKINTLNRFGSILTGMSTGDLIYRDMPEAEFLSLKQALVLIEQGTQDRHQHESVLLGADKMQHTISWVHTRLNNNFLLSVGMDVTELKNSQQAIHHLAYYDVLTDLPNRSLLLDRLKHAMNRSARSGKDGGLLLINLDGFKTVNDTLGHRAGDVLLQDMAKRIGPCIREEDTISRIGGDEFIVLLEELSDKSIEAAAQAKAIASKIQLSLNLPFQLEGHAHKITSSIGISLFKNHDAGIDEVMKQVDIALHQSKSQGVNGICFYDPTMQQSLTDRFNLEQELHIAIKANQLALYYQIQVDSSGHPLGAEALVRWLHPERGVITPFHFIPLAEETGLILAIGQWVLEAACTQLNLWQNSEFTKHLTIAVNVSVHQFRQPDFVSTVISVINTHSINPMLLKLELTESMLVDNIDDTIIKMEELKKLGIRISLDDFGTGYSSLQYLKRLPLYQLKIDQSFVRDIANNVSDQAIVRTIIAMAQTLNLNVIAEGVETEEQRQLLFVSGCNTYQGYLFSRPVPIDAFEALLRAS</sequence>
<feature type="transmembrane region" description="Helical" evidence="1">
    <location>
        <begin position="277"/>
        <end position="296"/>
    </location>
</feature>
<dbReference type="FunFam" id="3.20.20.450:FF:000001">
    <property type="entry name" value="Cyclic di-GMP phosphodiesterase yahA"/>
    <property type="match status" value="1"/>
</dbReference>
<dbReference type="CDD" id="cd01949">
    <property type="entry name" value="GGDEF"/>
    <property type="match status" value="1"/>
</dbReference>
<dbReference type="CDD" id="cd01948">
    <property type="entry name" value="EAL"/>
    <property type="match status" value="1"/>
</dbReference>
<dbReference type="PANTHER" id="PTHR44757">
    <property type="entry name" value="DIGUANYLATE CYCLASE DGCP"/>
    <property type="match status" value="1"/>
</dbReference>
<dbReference type="PROSITE" id="PS50887">
    <property type="entry name" value="GGDEF"/>
    <property type="match status" value="1"/>
</dbReference>
<dbReference type="GO" id="GO:0071111">
    <property type="term" value="F:cyclic-guanylate-specific phosphodiesterase activity"/>
    <property type="evidence" value="ECO:0007669"/>
    <property type="project" value="UniProtKB-EC"/>
</dbReference>
<keyword evidence="1" id="KW-0472">Membrane</keyword>
<reference evidence="4" key="1">
    <citation type="submission" date="2016-10" db="EMBL/GenBank/DDBJ databases">
        <title>Sequence of Gallionella enrichment culture.</title>
        <authorList>
            <person name="Poehlein A."/>
            <person name="Muehling M."/>
            <person name="Daniel R."/>
        </authorList>
    </citation>
    <scope>NUCLEOTIDE SEQUENCE</scope>
</reference>
<evidence type="ECO:0000256" key="1">
    <source>
        <dbReference type="SAM" id="Phobius"/>
    </source>
</evidence>
<dbReference type="InterPro" id="IPR052155">
    <property type="entry name" value="Biofilm_reg_signaling"/>
</dbReference>
<keyword evidence="1" id="KW-0812">Transmembrane</keyword>
<comment type="caution">
    <text evidence="4">The sequence shown here is derived from an EMBL/GenBank/DDBJ whole genome shotgun (WGS) entry which is preliminary data.</text>
</comment>
<organism evidence="4">
    <name type="scientific">mine drainage metagenome</name>
    <dbReference type="NCBI Taxonomy" id="410659"/>
    <lineage>
        <taxon>unclassified sequences</taxon>
        <taxon>metagenomes</taxon>
        <taxon>ecological metagenomes</taxon>
    </lineage>
</organism>
<dbReference type="SMART" id="SM00052">
    <property type="entry name" value="EAL"/>
    <property type="match status" value="1"/>
</dbReference>
<keyword evidence="4" id="KW-0378">Hydrolase</keyword>
<keyword evidence="1" id="KW-1133">Transmembrane helix</keyword>
<dbReference type="InterPro" id="IPR043128">
    <property type="entry name" value="Rev_trsase/Diguanyl_cyclase"/>
</dbReference>
<dbReference type="Pfam" id="PF14827">
    <property type="entry name" value="dCache_3"/>
    <property type="match status" value="1"/>
</dbReference>
<dbReference type="InterPro" id="IPR029150">
    <property type="entry name" value="dCache_3"/>
</dbReference>
<proteinExistence type="predicted"/>
<gene>
    <name evidence="4" type="primary">gmr_17</name>
    <name evidence="4" type="ORF">GALL_21210</name>
</gene>
<dbReference type="InterPro" id="IPR035919">
    <property type="entry name" value="EAL_sf"/>
</dbReference>
<dbReference type="AlphaFoldDB" id="A0A1J5TCR0"/>
<accession>A0A1J5TCR0</accession>
<protein>
    <submittedName>
        <fullName evidence="4">Cyclic di-GMP phosphodiesterase Gmr</fullName>
        <ecNumber evidence="4">3.1.4.52</ecNumber>
    </submittedName>
</protein>
<dbReference type="SMART" id="SM00267">
    <property type="entry name" value="GGDEF"/>
    <property type="match status" value="1"/>
</dbReference>
<feature type="domain" description="GGDEF" evidence="3">
    <location>
        <begin position="523"/>
        <end position="661"/>
    </location>
</feature>
<dbReference type="SUPFAM" id="SSF55073">
    <property type="entry name" value="Nucleotide cyclase"/>
    <property type="match status" value="1"/>
</dbReference>
<dbReference type="InterPro" id="IPR001633">
    <property type="entry name" value="EAL_dom"/>
</dbReference>
<dbReference type="SUPFAM" id="SSF141868">
    <property type="entry name" value="EAL domain-like"/>
    <property type="match status" value="1"/>
</dbReference>
<dbReference type="NCBIfam" id="TIGR00254">
    <property type="entry name" value="GGDEF"/>
    <property type="match status" value="1"/>
</dbReference>
<dbReference type="InterPro" id="IPR000160">
    <property type="entry name" value="GGDEF_dom"/>
</dbReference>
<dbReference type="EC" id="3.1.4.52" evidence="4"/>
<dbReference type="Gene3D" id="3.20.20.450">
    <property type="entry name" value="EAL domain"/>
    <property type="match status" value="1"/>
</dbReference>
<name>A0A1J5TCR0_9ZZZZ</name>
<evidence type="ECO:0000259" key="2">
    <source>
        <dbReference type="PROSITE" id="PS50883"/>
    </source>
</evidence>
<dbReference type="Pfam" id="PF00563">
    <property type="entry name" value="EAL"/>
    <property type="match status" value="1"/>
</dbReference>
<dbReference type="EMBL" id="MLJW01000004">
    <property type="protein sequence ID" value="OIR17899.1"/>
    <property type="molecule type" value="Genomic_DNA"/>
</dbReference>
<dbReference type="Pfam" id="PF00990">
    <property type="entry name" value="GGDEF"/>
    <property type="match status" value="1"/>
</dbReference>
<evidence type="ECO:0000313" key="4">
    <source>
        <dbReference type="EMBL" id="OIR17899.1"/>
    </source>
</evidence>
<dbReference type="PROSITE" id="PS50883">
    <property type="entry name" value="EAL"/>
    <property type="match status" value="1"/>
</dbReference>
<dbReference type="PANTHER" id="PTHR44757:SF2">
    <property type="entry name" value="BIOFILM ARCHITECTURE MAINTENANCE PROTEIN MBAA"/>
    <property type="match status" value="1"/>
</dbReference>